<keyword evidence="4" id="KW-1185">Reference proteome</keyword>
<keyword evidence="1" id="KW-0175">Coiled coil</keyword>
<evidence type="ECO:0000313" key="4">
    <source>
        <dbReference type="Proteomes" id="UP000192257"/>
    </source>
</evidence>
<feature type="region of interest" description="Disordered" evidence="2">
    <location>
        <begin position="148"/>
        <end position="185"/>
    </location>
</feature>
<dbReference type="STRING" id="67003.A0A1X0P3T7"/>
<dbReference type="EMBL" id="NBCO01000005">
    <property type="protein sequence ID" value="ORC91587.1"/>
    <property type="molecule type" value="Genomic_DNA"/>
</dbReference>
<sequence length="405" mass="46112">MSTDPANRLEELQAQLRTRKEALRTRVDALLKEAGDSELPPLEALREERMRLIREVQHHKDDGDAMALQIESNEDAAAVYRVAARVQRFEYFADSVETYVEKELPEEIAQVAAHDKNHSEDEVAAYITELQEKREAELKKINNLQERTAKRAQDLRNGPKLEQGEVNAHSRSMKAKEEELDKETKDTIEYTSEVRNEKQELLAKVKTLRQEKSKLQAELLDEKHKGEKAINDLKSRIRHAEMTNTRDTRRCQELNSSNAALTTNAQILMGQLNVEHYGVDGAPSEKKLLQERKSEERRAAKQLAQQPEEENHHHQETEDGHSSHNNHTPYHRNETGNSVAAGSGISSRRQSAAAKPPLVALKHTESQLNREAALRAEVGHRREEEVSAARARRRSSTQLSQASEH</sequence>
<feature type="compositionally biased region" description="Basic and acidic residues" evidence="2">
    <location>
        <begin position="309"/>
        <end position="322"/>
    </location>
</feature>
<feature type="compositionally biased region" description="Basic and acidic residues" evidence="2">
    <location>
        <begin position="148"/>
        <end position="163"/>
    </location>
</feature>
<feature type="region of interest" description="Disordered" evidence="2">
    <location>
        <begin position="291"/>
        <end position="405"/>
    </location>
</feature>
<dbReference type="AlphaFoldDB" id="A0A1X0P3T7"/>
<feature type="compositionally biased region" description="Basic and acidic residues" evidence="2">
    <location>
        <begin position="372"/>
        <end position="387"/>
    </location>
</feature>
<evidence type="ECO:0000313" key="3">
    <source>
        <dbReference type="EMBL" id="ORC91587.1"/>
    </source>
</evidence>
<dbReference type="OrthoDB" id="265280at2759"/>
<feature type="compositionally biased region" description="Polar residues" evidence="2">
    <location>
        <begin position="335"/>
        <end position="350"/>
    </location>
</feature>
<protein>
    <submittedName>
        <fullName evidence="3">Putative OSM3-like kinesin</fullName>
    </submittedName>
</protein>
<dbReference type="VEuPathDB" id="TriTrypDB:TM35_000051830"/>
<feature type="coiled-coil region" evidence="1">
    <location>
        <begin position="6"/>
        <end position="62"/>
    </location>
</feature>
<gene>
    <name evidence="3" type="ORF">TM35_000051830</name>
</gene>
<accession>A0A1X0P3T7</accession>
<evidence type="ECO:0000256" key="1">
    <source>
        <dbReference type="SAM" id="Coils"/>
    </source>
</evidence>
<organism evidence="3 4">
    <name type="scientific">Trypanosoma theileri</name>
    <dbReference type="NCBI Taxonomy" id="67003"/>
    <lineage>
        <taxon>Eukaryota</taxon>
        <taxon>Discoba</taxon>
        <taxon>Euglenozoa</taxon>
        <taxon>Kinetoplastea</taxon>
        <taxon>Metakinetoplastina</taxon>
        <taxon>Trypanosomatida</taxon>
        <taxon>Trypanosomatidae</taxon>
        <taxon>Trypanosoma</taxon>
    </lineage>
</organism>
<reference evidence="3 4" key="1">
    <citation type="submission" date="2017-03" db="EMBL/GenBank/DDBJ databases">
        <title>An alternative strategy for trypanosome survival in the mammalian bloodstream revealed through genome and transcriptome analysis of the ubiquitous bovine parasite Trypanosoma (Megatrypanum) theileri.</title>
        <authorList>
            <person name="Kelly S."/>
            <person name="Ivens A."/>
            <person name="Mott A."/>
            <person name="O'Neill E."/>
            <person name="Emms D."/>
            <person name="Macleod O."/>
            <person name="Voorheis P."/>
            <person name="Matthews J."/>
            <person name="Matthews K."/>
            <person name="Carrington M."/>
        </authorList>
    </citation>
    <scope>NUCLEOTIDE SEQUENCE [LARGE SCALE GENOMIC DNA]</scope>
    <source>
        <strain evidence="3">Edinburgh</strain>
    </source>
</reference>
<dbReference type="GeneID" id="39982618"/>
<evidence type="ECO:0000256" key="2">
    <source>
        <dbReference type="SAM" id="MobiDB-lite"/>
    </source>
</evidence>
<name>A0A1X0P3T7_9TRYP</name>
<feature type="compositionally biased region" description="Basic and acidic residues" evidence="2">
    <location>
        <begin position="174"/>
        <end position="185"/>
    </location>
</feature>
<proteinExistence type="predicted"/>
<dbReference type="Proteomes" id="UP000192257">
    <property type="component" value="Unassembled WGS sequence"/>
</dbReference>
<dbReference type="RefSeq" id="XP_028885653.1">
    <property type="nucleotide sequence ID" value="XM_029022838.1"/>
</dbReference>
<comment type="caution">
    <text evidence="3">The sequence shown here is derived from an EMBL/GenBank/DDBJ whole genome shotgun (WGS) entry which is preliminary data.</text>
</comment>